<dbReference type="EMBL" id="OV696696">
    <property type="protein sequence ID" value="CAH1240544.1"/>
    <property type="molecule type" value="Genomic_DNA"/>
</dbReference>
<dbReference type="InterPro" id="IPR002420">
    <property type="entry name" value="PI3K-type_C2_dom"/>
</dbReference>
<dbReference type="FunFam" id="3.30.1010.10:FF:000007">
    <property type="entry name" value="Phosphatidylinositol 4,5-bisphosphate 3-kinase catalytic subunit"/>
    <property type="match status" value="1"/>
</dbReference>
<dbReference type="Gene3D" id="2.60.40.150">
    <property type="entry name" value="C2 domain"/>
    <property type="match status" value="1"/>
</dbReference>
<evidence type="ECO:0000256" key="7">
    <source>
        <dbReference type="ARBA" id="ARBA00022527"/>
    </source>
</evidence>
<comment type="catalytic activity">
    <reaction evidence="14">
        <text>a 1,2-diacyl-sn-glycero-3-phospho-(1D-myo-inositol-4,5-bisphosphate) + ATP = a 1,2-diacyl-sn-glycero-3-phospho-(1D-myo-inositol-3,4,5-trisphosphate) + ADP + H(+)</text>
        <dbReference type="Rhea" id="RHEA:21292"/>
        <dbReference type="ChEBI" id="CHEBI:15378"/>
        <dbReference type="ChEBI" id="CHEBI:30616"/>
        <dbReference type="ChEBI" id="CHEBI:57836"/>
        <dbReference type="ChEBI" id="CHEBI:58456"/>
        <dbReference type="ChEBI" id="CHEBI:456216"/>
        <dbReference type="EC" id="2.7.1.153"/>
    </reaction>
    <physiologicalReaction direction="left-to-right" evidence="14">
        <dbReference type="Rhea" id="RHEA:21293"/>
    </physiologicalReaction>
</comment>
<dbReference type="Gene3D" id="3.10.20.770">
    <property type="match status" value="1"/>
</dbReference>
<dbReference type="PROSITE" id="PS00916">
    <property type="entry name" value="PI3_4_KINASE_2"/>
    <property type="match status" value="1"/>
</dbReference>
<evidence type="ECO:0000256" key="10">
    <source>
        <dbReference type="ARBA" id="ARBA00022741"/>
    </source>
</evidence>
<dbReference type="OrthoDB" id="67688at2759"/>
<dbReference type="GO" id="GO:0005886">
    <property type="term" value="C:plasma membrane"/>
    <property type="evidence" value="ECO:0007669"/>
    <property type="project" value="TreeGrafter"/>
</dbReference>
<feature type="domain" description="PI3K-ABD" evidence="26">
    <location>
        <begin position="29"/>
        <end position="106"/>
    </location>
</feature>
<evidence type="ECO:0000256" key="6">
    <source>
        <dbReference type="ARBA" id="ARBA00012513"/>
    </source>
</evidence>
<evidence type="ECO:0000259" key="26">
    <source>
        <dbReference type="SMART" id="SM00143"/>
    </source>
</evidence>
<dbReference type="InterPro" id="IPR036940">
    <property type="entry name" value="PI3/4_kinase_cat_sf"/>
</dbReference>
<evidence type="ECO:0000259" key="25">
    <source>
        <dbReference type="SMART" id="SM00142"/>
    </source>
</evidence>
<dbReference type="SUPFAM" id="SSF49562">
    <property type="entry name" value="C2 domain (Calcium/lipid-binding domain, CaLB)"/>
    <property type="match status" value="1"/>
</dbReference>
<keyword evidence="11" id="KW-0418">Kinase</keyword>
<evidence type="ECO:0000256" key="17">
    <source>
        <dbReference type="ARBA" id="ARBA00050641"/>
    </source>
</evidence>
<evidence type="ECO:0000256" key="13">
    <source>
        <dbReference type="ARBA" id="ARBA00022907"/>
    </source>
</evidence>
<feature type="domain" description="PIK helical" evidence="28">
    <location>
        <begin position="521"/>
        <end position="707"/>
    </location>
</feature>
<dbReference type="Pfam" id="PF02192">
    <property type="entry name" value="PI3K_p85B"/>
    <property type="match status" value="1"/>
</dbReference>
<proteinExistence type="inferred from homology"/>
<evidence type="ECO:0000256" key="20">
    <source>
        <dbReference type="ARBA" id="ARBA00073893"/>
    </source>
</evidence>
<keyword evidence="7" id="KW-0723">Serine/threonine-protein kinase</keyword>
<dbReference type="EC" id="2.7.1.153" evidence="4"/>
<dbReference type="InterPro" id="IPR001263">
    <property type="entry name" value="PI3K_accessory_dom"/>
</dbReference>
<dbReference type="AlphaFoldDB" id="A0A8J9VHP6"/>
<evidence type="ECO:0000259" key="28">
    <source>
        <dbReference type="SMART" id="SM00145"/>
    </source>
</evidence>
<dbReference type="GO" id="GO:0046934">
    <property type="term" value="F:1-phosphatidylinositol-4,5-bisphosphate 3-kinase activity"/>
    <property type="evidence" value="ECO:0007669"/>
    <property type="project" value="UniProtKB-EC"/>
</dbReference>
<evidence type="ECO:0000256" key="3">
    <source>
        <dbReference type="ARBA" id="ARBA00006209"/>
    </source>
</evidence>
<evidence type="ECO:0000256" key="19">
    <source>
        <dbReference type="ARBA" id="ARBA00065166"/>
    </source>
</evidence>
<dbReference type="GO" id="GO:0016477">
    <property type="term" value="P:cell migration"/>
    <property type="evidence" value="ECO:0007669"/>
    <property type="project" value="TreeGrafter"/>
</dbReference>
<dbReference type="InterPro" id="IPR000341">
    <property type="entry name" value="PI3K_Ras-bd_dom"/>
</dbReference>
<dbReference type="EC" id="2.7.11.1" evidence="6"/>
<dbReference type="GO" id="GO:0035005">
    <property type="term" value="F:1-phosphatidylinositol-4-phosphate 3-kinase activity"/>
    <property type="evidence" value="ECO:0007669"/>
    <property type="project" value="TreeGrafter"/>
</dbReference>
<evidence type="ECO:0000256" key="23">
    <source>
        <dbReference type="ARBA" id="ARBA00083121"/>
    </source>
</evidence>
<dbReference type="CDD" id="cd08398">
    <property type="entry name" value="C2_PI3K_class_I_alpha"/>
    <property type="match status" value="1"/>
</dbReference>
<dbReference type="GO" id="GO:0005944">
    <property type="term" value="C:phosphatidylinositol 3-kinase complex, class IB"/>
    <property type="evidence" value="ECO:0007669"/>
    <property type="project" value="TreeGrafter"/>
</dbReference>
<evidence type="ECO:0000256" key="22">
    <source>
        <dbReference type="ARBA" id="ARBA00078524"/>
    </source>
</evidence>
<evidence type="ECO:0000259" key="27">
    <source>
        <dbReference type="SMART" id="SM00144"/>
    </source>
</evidence>
<gene>
    <name evidence="30" type="primary">PIK3CA</name>
    <name evidence="30" type="ORF">BLAG_LOCUS4475</name>
</gene>
<feature type="domain" description="PI3K/PI4K catalytic" evidence="29">
    <location>
        <begin position="804"/>
        <end position="1070"/>
    </location>
</feature>
<dbReference type="Pfam" id="PF00794">
    <property type="entry name" value="PI3K_rbd"/>
    <property type="match status" value="1"/>
</dbReference>
<dbReference type="FunFam" id="2.60.40.150:FF:000041">
    <property type="entry name" value="Phosphatidylinositol 4,5-bisphosphate 3-kinase catalytic subunit"/>
    <property type="match status" value="1"/>
</dbReference>
<feature type="domain" description="C2 PI3K-type" evidence="25">
    <location>
        <begin position="320"/>
        <end position="426"/>
    </location>
</feature>
<dbReference type="GO" id="GO:0016303">
    <property type="term" value="F:1-phosphatidylinositol-3-kinase activity"/>
    <property type="evidence" value="ECO:0007669"/>
    <property type="project" value="UniProtKB-EC"/>
</dbReference>
<dbReference type="GO" id="GO:0006909">
    <property type="term" value="P:phagocytosis"/>
    <property type="evidence" value="ECO:0007669"/>
    <property type="project" value="UniProtKB-KW"/>
</dbReference>
<dbReference type="FunFam" id="3.10.20.770:FF:000005">
    <property type="entry name" value="Phosphatidylinositol 4,5-bisphosphate 3-kinase catalytic subunit"/>
    <property type="match status" value="1"/>
</dbReference>
<evidence type="ECO:0000256" key="2">
    <source>
        <dbReference type="ARBA" id="ARBA00005189"/>
    </source>
</evidence>
<dbReference type="InterPro" id="IPR015433">
    <property type="entry name" value="PI3/4_kinase"/>
</dbReference>
<keyword evidence="13" id="KW-0581">Phagocytosis</keyword>
<dbReference type="SMART" id="SM00144">
    <property type="entry name" value="PI3K_rbd"/>
    <property type="match status" value="1"/>
</dbReference>
<keyword evidence="24" id="KW-0175">Coiled coil</keyword>
<comment type="catalytic activity">
    <reaction evidence="16">
        <text>L-seryl-[protein] + ATP = O-phospho-L-seryl-[protein] + ADP + H(+)</text>
        <dbReference type="Rhea" id="RHEA:17989"/>
        <dbReference type="Rhea" id="RHEA-COMP:9863"/>
        <dbReference type="Rhea" id="RHEA-COMP:11604"/>
        <dbReference type="ChEBI" id="CHEBI:15378"/>
        <dbReference type="ChEBI" id="CHEBI:29999"/>
        <dbReference type="ChEBI" id="CHEBI:30616"/>
        <dbReference type="ChEBI" id="CHEBI:83421"/>
        <dbReference type="ChEBI" id="CHEBI:456216"/>
        <dbReference type="EC" id="2.7.11.1"/>
    </reaction>
    <physiologicalReaction direction="left-to-right" evidence="16">
        <dbReference type="Rhea" id="RHEA:17990"/>
    </physiologicalReaction>
</comment>
<comment type="catalytic activity">
    <reaction evidence="17">
        <text>1,2-dioctanoyl-sn-glycero-3-phospho-(1D-myo-inositol-4,5-bisphosphate) + ATP = 1,2-dioctanoyl-sn-glycero-3-phospho-(1D-myo-inositol-3,4,5-trisphosphate) + ADP + H(+)</text>
        <dbReference type="Rhea" id="RHEA:55632"/>
        <dbReference type="ChEBI" id="CHEBI:15378"/>
        <dbReference type="ChEBI" id="CHEBI:30616"/>
        <dbReference type="ChEBI" id="CHEBI:83416"/>
        <dbReference type="ChEBI" id="CHEBI:83419"/>
        <dbReference type="ChEBI" id="CHEBI:456216"/>
    </reaction>
    <physiologicalReaction direction="left-to-right" evidence="17">
        <dbReference type="Rhea" id="RHEA:55633"/>
    </physiologicalReaction>
</comment>
<dbReference type="InterPro" id="IPR042236">
    <property type="entry name" value="PI3K_accessory_sf"/>
</dbReference>
<dbReference type="InterPro" id="IPR018936">
    <property type="entry name" value="PI3/4_kinase_CS"/>
</dbReference>
<evidence type="ECO:0000256" key="12">
    <source>
        <dbReference type="ARBA" id="ARBA00022840"/>
    </source>
</evidence>
<dbReference type="GO" id="GO:0005943">
    <property type="term" value="C:phosphatidylinositol 3-kinase complex, class IA"/>
    <property type="evidence" value="ECO:0007669"/>
    <property type="project" value="TreeGrafter"/>
</dbReference>
<dbReference type="SMART" id="SM00142">
    <property type="entry name" value="PI3K_C2"/>
    <property type="match status" value="1"/>
</dbReference>
<evidence type="ECO:0000256" key="21">
    <source>
        <dbReference type="ARBA" id="ARBA00076072"/>
    </source>
</evidence>
<dbReference type="Pfam" id="PF00454">
    <property type="entry name" value="PI3_PI4_kinase"/>
    <property type="match status" value="1"/>
</dbReference>
<dbReference type="PROSITE" id="PS00915">
    <property type="entry name" value="PI3_4_KINASE_1"/>
    <property type="match status" value="1"/>
</dbReference>
<evidence type="ECO:0000256" key="9">
    <source>
        <dbReference type="ARBA" id="ARBA00022679"/>
    </source>
</evidence>
<evidence type="ECO:0000256" key="8">
    <source>
        <dbReference type="ARBA" id="ARBA00022657"/>
    </source>
</evidence>
<accession>A0A8J9VHP6</accession>
<dbReference type="SMART" id="SM00145">
    <property type="entry name" value="PI3Ka"/>
    <property type="match status" value="1"/>
</dbReference>
<dbReference type="GO" id="GO:0048015">
    <property type="term" value="P:phosphatidylinositol-mediated signaling"/>
    <property type="evidence" value="ECO:0007669"/>
    <property type="project" value="TreeGrafter"/>
</dbReference>
<keyword evidence="12" id="KW-0067">ATP-binding</keyword>
<dbReference type="UniPathway" id="UPA00220"/>
<keyword evidence="9" id="KW-0808">Transferase</keyword>
<evidence type="ECO:0000259" key="29">
    <source>
        <dbReference type="SMART" id="SM00146"/>
    </source>
</evidence>
<comment type="subunit">
    <text evidence="19">Heterodimer of a catalytic subunit PIK3CA and a p85 regulatory subunit (PIK3R1, PIK3R2 or PIK3R3). Interacts with IRS1 in nuclear extracts. Interacts with RUFY3. Interacts with RASD2. Interacts with APPL1. Interacts with HRAS and KRAS. Interaction with HRAS/KRAS is required for PI3K pathway signaling and cell proliferation stimulated by EGF and FGF2. Interacts with FAM83B; activates the PI3K/AKT signaling cascade.</text>
</comment>
<dbReference type="GO" id="GO:0043491">
    <property type="term" value="P:phosphatidylinositol 3-kinase/protein kinase B signal transduction"/>
    <property type="evidence" value="ECO:0007669"/>
    <property type="project" value="TreeGrafter"/>
</dbReference>
<dbReference type="GO" id="GO:0005737">
    <property type="term" value="C:cytoplasm"/>
    <property type="evidence" value="ECO:0007669"/>
    <property type="project" value="UniProtKB-ARBA"/>
</dbReference>
<dbReference type="FunFam" id="1.25.40.70:FF:000001">
    <property type="entry name" value="Phosphatidylinositol 4,5-bisphosphate 3-kinase catalytic subunit"/>
    <property type="match status" value="1"/>
</dbReference>
<dbReference type="Gene3D" id="3.30.1010.10">
    <property type="entry name" value="Phosphatidylinositol 3-kinase Catalytic Subunit, Chain A, domain 4"/>
    <property type="match status" value="1"/>
</dbReference>
<evidence type="ECO:0000256" key="1">
    <source>
        <dbReference type="ARBA" id="ARBA00004805"/>
    </source>
</evidence>
<comment type="similarity">
    <text evidence="3">Belongs to the PI3/PI4-kinase family. Type III PI4K subfamily.</text>
</comment>
<comment type="pathway">
    <text evidence="2">Lipid metabolism.</text>
</comment>
<feature type="domain" description="PI3K-RBD" evidence="27">
    <location>
        <begin position="171"/>
        <end position="289"/>
    </location>
</feature>
<keyword evidence="10" id="KW-0547">Nucleotide-binding</keyword>
<evidence type="ECO:0000313" key="31">
    <source>
        <dbReference type="Proteomes" id="UP000838412"/>
    </source>
</evidence>
<dbReference type="InterPro" id="IPR003113">
    <property type="entry name" value="PI3K_ABD"/>
</dbReference>
<keyword evidence="31" id="KW-1185">Reference proteome</keyword>
<organism evidence="30 31">
    <name type="scientific">Branchiostoma lanceolatum</name>
    <name type="common">Common lancelet</name>
    <name type="synonym">Amphioxus lanceolatum</name>
    <dbReference type="NCBI Taxonomy" id="7740"/>
    <lineage>
        <taxon>Eukaryota</taxon>
        <taxon>Metazoa</taxon>
        <taxon>Chordata</taxon>
        <taxon>Cephalochordata</taxon>
        <taxon>Leptocardii</taxon>
        <taxon>Amphioxiformes</taxon>
        <taxon>Branchiostomatidae</taxon>
        <taxon>Branchiostoma</taxon>
    </lineage>
</organism>
<evidence type="ECO:0000256" key="14">
    <source>
        <dbReference type="ARBA" id="ARBA00023981"/>
    </source>
</evidence>
<dbReference type="InterPro" id="IPR029071">
    <property type="entry name" value="Ubiquitin-like_domsf"/>
</dbReference>
<evidence type="ECO:0000256" key="18">
    <source>
        <dbReference type="ARBA" id="ARBA00051347"/>
    </source>
</evidence>
<dbReference type="SMART" id="SM00146">
    <property type="entry name" value="PI3Kc"/>
    <property type="match status" value="1"/>
</dbReference>
<dbReference type="Gene3D" id="1.25.40.70">
    <property type="entry name" value="Phosphatidylinositol 3-kinase, accessory domain (PIK)"/>
    <property type="match status" value="1"/>
</dbReference>
<dbReference type="InterPro" id="IPR035892">
    <property type="entry name" value="C2_domain_sf"/>
</dbReference>
<feature type="coiled-coil region" evidence="24">
    <location>
        <begin position="708"/>
        <end position="735"/>
    </location>
</feature>
<dbReference type="SUPFAM" id="SSF54236">
    <property type="entry name" value="Ubiquitin-like"/>
    <property type="match status" value="1"/>
</dbReference>
<evidence type="ECO:0000256" key="16">
    <source>
        <dbReference type="ARBA" id="ARBA00048977"/>
    </source>
</evidence>
<keyword evidence="8" id="KW-0037">Angiogenesis</keyword>
<dbReference type="Pfam" id="PF00792">
    <property type="entry name" value="PI3K_C2"/>
    <property type="match status" value="1"/>
</dbReference>
<evidence type="ECO:0000256" key="15">
    <source>
        <dbReference type="ARBA" id="ARBA00023985"/>
    </source>
</evidence>
<dbReference type="EC" id="2.7.1.137" evidence="5"/>
<sequence>MPPSSGELWGMHLMPPKVPVDCLLPTGIMITLDVPREATLEHIKGDLWREARKYPLFHKLQDETMYIFISITQEAEKEEFYDETRRFCDLRLFQPWLKVTEPRGNREEKILNSEISLAISMPVTEFSTVKDPEVMDFRRNILTTCQQSVTERDSDGLSGQSLYVYPPIIETDPSLPKNLDAKLDIGHIIVTIWVLTRENERQKYTVKVSKSSLPEDVIAGAIKKKTRTMGLTPEQQQQCIEGYQSSYVLKVCGAEEYMLGRYPIIQYKYIRMCLSRSRFPNLMLMSKEGVYSSLPASTFRLPSYARRGSSAVLNPANGTAQIRCIYDIQSPLRIKILCATYVNVKEHDKIYVRSGVYHGGEPLCTPVNTNRVPCSNPLWNEWLEYEIMIPDIPRSARLCLSICSVNRKKGKKEDHCCLAWGNINLFDYQGNLQNGKYQLNMWSVPHGMDDLLNPIGSTGSNPSKDTPCLDLEFDRFAHVVKYPNDQQIEEYAKWIANVNSEGNILRGTTSSASNLHGASNSYAAENGDSELEQLNEILRKDTLSDFSEQEKDLVWKMRKRCQEIQDSLPRLLQSCKWSSREDVSQMYMLLENWPQVSPETALELLDCTYADLKVRKFAVDCLRKTMTDDQLSQYLLQLVQVLKYEPYLDNPLARVLLERSLLNQRIGHFFFWHLKAEMSNKNVRIRFGLLLEAYCRACGAYLKSLVRQVEAQEKLTMLTETLQEREREKKDTTQRERLKFLGEKINQEDYLEALQNFPCPLNPSHLLGKLLIKECKVMKSAKRPLWLNWENPDPMADLYFLNQMIIFKNGDDLRQDMLTIQMIRIMDNIWQTEGLDLRMLPYQCLSAGNCVGMIEVVRNAKTVMQIQRMSGITGTLQLRSDSLHEWIKSKNKGDRYDRAIEAFTLSCAGYCVATFILGIGDRHNDNIMVNEEGQIFHIDFGHFLGHFKKKFGYKRERVPFVLTEDFLKVIARGGDYQKSKEFKSFQELCRRAYLYLRKHANLFIVLFTMMLSTGIPELQSFDDIEYLRKTLAVEMTDTEALQYFSSCFNEAYSRSYSTKVDWMFHGIKQSR</sequence>
<comment type="catalytic activity">
    <reaction evidence="15">
        <text>a 1,2-diacyl-sn-glycero-3-phospho-(1D-myo-inositol) + ATP = a 1,2-diacyl-sn-glycero-3-phospho-(1D-myo-inositol-3-phosphate) + ADP + H(+)</text>
        <dbReference type="Rhea" id="RHEA:12709"/>
        <dbReference type="ChEBI" id="CHEBI:15378"/>
        <dbReference type="ChEBI" id="CHEBI:30616"/>
        <dbReference type="ChEBI" id="CHEBI:57880"/>
        <dbReference type="ChEBI" id="CHEBI:58088"/>
        <dbReference type="ChEBI" id="CHEBI:456216"/>
        <dbReference type="EC" id="2.7.1.137"/>
    </reaction>
    <physiologicalReaction direction="left-to-right" evidence="15">
        <dbReference type="Rhea" id="RHEA:12710"/>
    </physiologicalReaction>
</comment>
<dbReference type="InterPro" id="IPR016024">
    <property type="entry name" value="ARM-type_fold"/>
</dbReference>
<dbReference type="Gene3D" id="1.10.1070.11">
    <property type="entry name" value="Phosphatidylinositol 3-/4-kinase, catalytic domain"/>
    <property type="match status" value="1"/>
</dbReference>
<reference evidence="30" key="1">
    <citation type="submission" date="2022-01" db="EMBL/GenBank/DDBJ databases">
        <authorList>
            <person name="Braso-Vives M."/>
        </authorList>
    </citation>
    <scope>NUCLEOTIDE SEQUENCE</scope>
</reference>
<dbReference type="InterPro" id="IPR011009">
    <property type="entry name" value="Kinase-like_dom_sf"/>
</dbReference>
<name>A0A8J9VHP6_BRALA</name>
<evidence type="ECO:0000256" key="4">
    <source>
        <dbReference type="ARBA" id="ARBA00012010"/>
    </source>
</evidence>
<dbReference type="CDD" id="cd05165">
    <property type="entry name" value="PI3Kc_I"/>
    <property type="match status" value="1"/>
</dbReference>
<dbReference type="FunFam" id="1.10.1070.11:FF:000006">
    <property type="entry name" value="Phosphatidylinositol 4,5-bisphosphate 3-kinase catalytic subunit"/>
    <property type="match status" value="1"/>
</dbReference>
<evidence type="ECO:0000256" key="11">
    <source>
        <dbReference type="ARBA" id="ARBA00022777"/>
    </source>
</evidence>
<evidence type="ECO:0000256" key="24">
    <source>
        <dbReference type="SAM" id="Coils"/>
    </source>
</evidence>
<dbReference type="PANTHER" id="PTHR10048">
    <property type="entry name" value="PHOSPHATIDYLINOSITOL KINASE"/>
    <property type="match status" value="1"/>
</dbReference>
<comment type="catalytic activity">
    <reaction evidence="18">
        <text>1-octadecanoyl-2-(5Z,8Z,11Z,14Z)-eicosatetraenoyl-sn-glycero-3-phospho-1D-myo-inositol 4,5-bisphosphate + ATP = 1-octadecanoyl-2-(5Z,8Z,11Z,14Z-eicosatetraenoyl)-sn-glycero-3-phospho-(1D-myo-inositol 3,4,5-triphosphate) + ADP + H(+)</text>
        <dbReference type="Rhea" id="RHEA:43396"/>
        <dbReference type="ChEBI" id="CHEBI:15378"/>
        <dbReference type="ChEBI" id="CHEBI:30616"/>
        <dbReference type="ChEBI" id="CHEBI:77137"/>
        <dbReference type="ChEBI" id="CHEBI:83243"/>
        <dbReference type="ChEBI" id="CHEBI:456216"/>
    </reaction>
    <physiologicalReaction direction="left-to-right" evidence="18">
        <dbReference type="Rhea" id="RHEA:43397"/>
    </physiologicalReaction>
</comment>
<comment type="pathway">
    <text evidence="1">Phospholipid metabolism; phosphatidylinositol phosphate biosynthesis.</text>
</comment>
<dbReference type="Proteomes" id="UP000838412">
    <property type="component" value="Chromosome 11"/>
</dbReference>
<dbReference type="SUPFAM" id="SSF56112">
    <property type="entry name" value="Protein kinase-like (PK-like)"/>
    <property type="match status" value="1"/>
</dbReference>
<dbReference type="GO" id="GO:0005524">
    <property type="term" value="F:ATP binding"/>
    <property type="evidence" value="ECO:0007669"/>
    <property type="project" value="UniProtKB-KW"/>
</dbReference>
<dbReference type="GO" id="GO:0004674">
    <property type="term" value="F:protein serine/threonine kinase activity"/>
    <property type="evidence" value="ECO:0007669"/>
    <property type="project" value="UniProtKB-KW"/>
</dbReference>
<dbReference type="SUPFAM" id="SSF48371">
    <property type="entry name" value="ARM repeat"/>
    <property type="match status" value="1"/>
</dbReference>
<dbReference type="PANTHER" id="PTHR10048:SF111">
    <property type="entry name" value="PHOSPHATIDYLINOSITOL 3-KINASE AGE-1"/>
    <property type="match status" value="1"/>
</dbReference>
<dbReference type="SMART" id="SM00143">
    <property type="entry name" value="PI3K_p85B"/>
    <property type="match status" value="1"/>
</dbReference>
<evidence type="ECO:0000256" key="5">
    <source>
        <dbReference type="ARBA" id="ARBA00012073"/>
    </source>
</evidence>
<dbReference type="Pfam" id="PF00613">
    <property type="entry name" value="PI3Ka"/>
    <property type="match status" value="1"/>
</dbReference>
<evidence type="ECO:0000313" key="30">
    <source>
        <dbReference type="EMBL" id="CAH1240544.1"/>
    </source>
</evidence>
<protein>
    <recommendedName>
        <fullName evidence="20">Phosphatidylinositol 4,5-bisphosphate 3-kinase catalytic subunit alpha isoform</fullName>
        <ecNumber evidence="5">2.7.1.137</ecNumber>
        <ecNumber evidence="4">2.7.1.153</ecNumber>
        <ecNumber evidence="6">2.7.11.1</ecNumber>
    </recommendedName>
    <alternativeName>
        <fullName evidence="23">Phosphatidylinositol 4,5-bisphosphate 3-kinase 110 kDa catalytic subunit alpha</fullName>
    </alternativeName>
    <alternativeName>
        <fullName evidence="22">Phosphoinositide-3-kinase catalytic alpha polypeptide</fullName>
    </alternativeName>
    <alternativeName>
        <fullName evidence="21">Serine/threonine protein kinase PIK3CA</fullName>
    </alternativeName>
</protein>
<dbReference type="InterPro" id="IPR000403">
    <property type="entry name" value="PI3/4_kinase_cat_dom"/>
</dbReference>